<accession>A0A840LD64</accession>
<dbReference type="InterPro" id="IPR029052">
    <property type="entry name" value="Metallo-depent_PP-like"/>
</dbReference>
<dbReference type="InterPro" id="IPR041827">
    <property type="entry name" value="CpdB_N"/>
</dbReference>
<dbReference type="PRINTS" id="PR01607">
    <property type="entry name" value="APYRASEFAMLY"/>
</dbReference>
<feature type="domain" description="5'-Nucleotidase C-terminal" evidence="7">
    <location>
        <begin position="435"/>
        <end position="582"/>
    </location>
</feature>
<keyword evidence="4 5" id="KW-0547">Nucleotide-binding</keyword>
<dbReference type="InterPro" id="IPR008334">
    <property type="entry name" value="5'-Nucleotdase_C"/>
</dbReference>
<dbReference type="Proteomes" id="UP000562027">
    <property type="component" value="Unassembled WGS sequence"/>
</dbReference>
<dbReference type="EMBL" id="JACHLP010000005">
    <property type="protein sequence ID" value="MBB4844009.1"/>
    <property type="molecule type" value="Genomic_DNA"/>
</dbReference>
<dbReference type="SUPFAM" id="SSF55816">
    <property type="entry name" value="5'-nucleotidase (syn. UDP-sugar hydrolase), C-terminal domain"/>
    <property type="match status" value="1"/>
</dbReference>
<dbReference type="GO" id="GO:0008663">
    <property type="term" value="F:2',3'-cyclic-nucleotide 2'-phosphodiesterase activity"/>
    <property type="evidence" value="ECO:0007669"/>
    <property type="project" value="UniProtKB-EC"/>
</dbReference>
<evidence type="ECO:0000256" key="5">
    <source>
        <dbReference type="RuleBase" id="RU362119"/>
    </source>
</evidence>
<evidence type="ECO:0000313" key="8">
    <source>
        <dbReference type="EMBL" id="MBB4844009.1"/>
    </source>
</evidence>
<dbReference type="RefSeq" id="WP_184299840.1">
    <property type="nucleotide sequence ID" value="NZ_JACHLP010000005.1"/>
</dbReference>
<dbReference type="GO" id="GO:0008254">
    <property type="term" value="F:3'-nucleotidase activity"/>
    <property type="evidence" value="ECO:0007669"/>
    <property type="project" value="UniProtKB-EC"/>
</dbReference>
<organism evidence="8 9">
    <name type="scientific">Roseateles oligotrophus</name>
    <dbReference type="NCBI Taxonomy" id="1769250"/>
    <lineage>
        <taxon>Bacteria</taxon>
        <taxon>Pseudomonadati</taxon>
        <taxon>Pseudomonadota</taxon>
        <taxon>Betaproteobacteria</taxon>
        <taxon>Burkholderiales</taxon>
        <taxon>Sphaerotilaceae</taxon>
        <taxon>Roseateles</taxon>
    </lineage>
</organism>
<evidence type="ECO:0000256" key="2">
    <source>
        <dbReference type="ARBA" id="ARBA00022723"/>
    </source>
</evidence>
<keyword evidence="9" id="KW-1185">Reference proteome</keyword>
<evidence type="ECO:0000259" key="7">
    <source>
        <dbReference type="Pfam" id="PF02872"/>
    </source>
</evidence>
<evidence type="ECO:0000256" key="3">
    <source>
        <dbReference type="ARBA" id="ARBA00022729"/>
    </source>
</evidence>
<feature type="chain" id="PRO_5033109135" evidence="5">
    <location>
        <begin position="23"/>
        <end position="663"/>
    </location>
</feature>
<reference evidence="8 9" key="1">
    <citation type="submission" date="2020-08" db="EMBL/GenBank/DDBJ databases">
        <title>Functional genomics of gut bacteria from endangered species of beetles.</title>
        <authorList>
            <person name="Carlos-Shanley C."/>
        </authorList>
    </citation>
    <scope>NUCLEOTIDE SEQUENCE [LARGE SCALE GENOMIC DNA]</scope>
    <source>
        <strain evidence="8 9">S00239</strain>
    </source>
</reference>
<keyword evidence="5 8" id="KW-0378">Hydrolase</keyword>
<dbReference type="PANTHER" id="PTHR11575:SF6">
    <property type="entry name" value="2',3'-CYCLIC-NUCLEOTIDE 2'-PHOSPHODIESTERASE_3'-NUCLEOTIDASE"/>
    <property type="match status" value="1"/>
</dbReference>
<dbReference type="Pfam" id="PF00149">
    <property type="entry name" value="Metallophos"/>
    <property type="match status" value="1"/>
</dbReference>
<dbReference type="GO" id="GO:0030288">
    <property type="term" value="C:outer membrane-bounded periplasmic space"/>
    <property type="evidence" value="ECO:0007669"/>
    <property type="project" value="TreeGrafter"/>
</dbReference>
<feature type="domain" description="Calcineurin-like phosphoesterase" evidence="6">
    <location>
        <begin position="33"/>
        <end position="273"/>
    </location>
</feature>
<dbReference type="PANTHER" id="PTHR11575">
    <property type="entry name" value="5'-NUCLEOTIDASE-RELATED"/>
    <property type="match status" value="1"/>
</dbReference>
<sequence length="663" mass="72997">MPNAIFPRALLLALGLSGCLLAGAQAQDSRLKLRLMQTSDLHMNLLNYDYYQDRPTEEYGLARTLTLIQQARGQVANSLLFDNGDLLQGNPLGDLVARIKPLAPGQTHPAYKVLNLLQVDAANIGNHEFNYGLPFLRQALSGAGFPYVNANVMRAEAAGKARHAFTPYVLLERQFKDEAGKTQRLKIGVIGFVPPQIMQWDRPLLAGRVRAEDMVETARRLVPRMRREGADLVIAIAHSGFEKTPQGRLAENTVAELAQVPGIDALLFGHAHAEFPGPQFADYPGVDAQRGRIHGVPAVMPGRWGDHLGIIDLELQRAGKSRRWTLSHSQAQLRPIFDRQTRRALVEADPLVAHVIAQEHADTLAHVRAQLGLTPTPIHSYFAQVLDEASVRIVARAQLAYLERAVQGTAFEGLPLLAAAAPFKAGGRQGWSHYTDIPAGPLAIKHVADLYVYPNTLKVLKLRGSQIREWLEMSAGQFRHIDAQGPAAQDLLAPEFRAYNFDSLRGRESYRLNGQELKAPELSYEIDVSVPARYDAEGRRSESTAWRIRNLRFRGQPLDAQAEFLVATNNYRASGGGNFPGLGASQIVIDSPDENRQALASYLAQMSGKAEPPPQAAWRILPVPGVSLRFESGAGAQKYLPDWPQLRLLEARGDGSLLLELLP</sequence>
<proteinExistence type="inferred from homology"/>
<dbReference type="AlphaFoldDB" id="A0A840LD64"/>
<dbReference type="Pfam" id="PF02872">
    <property type="entry name" value="5_nucleotid_C"/>
    <property type="match status" value="1"/>
</dbReference>
<dbReference type="SUPFAM" id="SSF56300">
    <property type="entry name" value="Metallo-dependent phosphatases"/>
    <property type="match status" value="1"/>
</dbReference>
<feature type="signal peptide" evidence="5">
    <location>
        <begin position="1"/>
        <end position="22"/>
    </location>
</feature>
<evidence type="ECO:0000313" key="9">
    <source>
        <dbReference type="Proteomes" id="UP000562027"/>
    </source>
</evidence>
<dbReference type="EC" id="3.1.4.16" evidence="8"/>
<protein>
    <submittedName>
        <fullName evidence="8">2',3'-cyclic-nucleotide 2'-phosphodiesterase/3'-nucleotidase</fullName>
        <ecNumber evidence="8">3.1.3.6</ecNumber>
        <ecNumber evidence="8">3.1.4.16</ecNumber>
    </submittedName>
</protein>
<dbReference type="InterPro" id="IPR004843">
    <property type="entry name" value="Calcineurin-like_PHP"/>
</dbReference>
<gene>
    <name evidence="8" type="ORF">HNP55_002545</name>
</gene>
<dbReference type="Gene3D" id="3.90.780.10">
    <property type="entry name" value="5'-Nucleotidase, C-terminal domain"/>
    <property type="match status" value="1"/>
</dbReference>
<evidence type="ECO:0000256" key="4">
    <source>
        <dbReference type="ARBA" id="ARBA00022741"/>
    </source>
</evidence>
<dbReference type="GO" id="GO:0000166">
    <property type="term" value="F:nucleotide binding"/>
    <property type="evidence" value="ECO:0007669"/>
    <property type="project" value="UniProtKB-KW"/>
</dbReference>
<dbReference type="InterPro" id="IPR006179">
    <property type="entry name" value="5_nucleotidase/apyrase"/>
</dbReference>
<dbReference type="Gene3D" id="3.60.21.10">
    <property type="match status" value="1"/>
</dbReference>
<evidence type="ECO:0000259" key="6">
    <source>
        <dbReference type="Pfam" id="PF00149"/>
    </source>
</evidence>
<comment type="similarity">
    <text evidence="1 5">Belongs to the 5'-nucleotidase family.</text>
</comment>
<dbReference type="InterPro" id="IPR036907">
    <property type="entry name" value="5'-Nucleotdase_C_sf"/>
</dbReference>
<dbReference type="GO" id="GO:0046872">
    <property type="term" value="F:metal ion binding"/>
    <property type="evidence" value="ECO:0007669"/>
    <property type="project" value="UniProtKB-KW"/>
</dbReference>
<dbReference type="GO" id="GO:0009166">
    <property type="term" value="P:nucleotide catabolic process"/>
    <property type="evidence" value="ECO:0007669"/>
    <property type="project" value="InterPro"/>
</dbReference>
<dbReference type="NCBIfam" id="NF006938">
    <property type="entry name" value="PRK09420.1"/>
    <property type="match status" value="1"/>
</dbReference>
<keyword evidence="2" id="KW-0479">Metal-binding</keyword>
<dbReference type="CDD" id="cd07410">
    <property type="entry name" value="MPP_CpdB_N"/>
    <property type="match status" value="1"/>
</dbReference>
<keyword evidence="3 5" id="KW-0732">Signal</keyword>
<name>A0A840LD64_9BURK</name>
<evidence type="ECO:0000256" key="1">
    <source>
        <dbReference type="ARBA" id="ARBA00006654"/>
    </source>
</evidence>
<comment type="caution">
    <text evidence="8">The sequence shown here is derived from an EMBL/GenBank/DDBJ whole genome shotgun (WGS) entry which is preliminary data.</text>
</comment>
<dbReference type="EC" id="3.1.3.6" evidence="8"/>